<name>S7PV06_GLOTA</name>
<dbReference type="GeneID" id="19306647"/>
<feature type="domain" description="DUF6570" evidence="1">
    <location>
        <begin position="1"/>
        <end position="81"/>
    </location>
</feature>
<evidence type="ECO:0000313" key="3">
    <source>
        <dbReference type="Proteomes" id="UP000030669"/>
    </source>
</evidence>
<evidence type="ECO:0000313" key="2">
    <source>
        <dbReference type="EMBL" id="EPQ51298.1"/>
    </source>
</evidence>
<accession>S7PV06</accession>
<dbReference type="InterPro" id="IPR046700">
    <property type="entry name" value="DUF6570"/>
</dbReference>
<dbReference type="Pfam" id="PF20209">
    <property type="entry name" value="DUF6570"/>
    <property type="match status" value="1"/>
</dbReference>
<dbReference type="OMA" id="NMIAFEN"/>
<dbReference type="EMBL" id="KB469311">
    <property type="protein sequence ID" value="EPQ51298.1"/>
    <property type="molecule type" value="Genomic_DNA"/>
</dbReference>
<dbReference type="RefSeq" id="XP_007870189.1">
    <property type="nucleotide sequence ID" value="XM_007871998.1"/>
</dbReference>
<sequence>MNANTILFANPIPKVYRTLPPPRSELVEVLAFIYTGPVQPTDEEFKKTPLLVGHNRVANALEWLKLNHIDYHDIDISYDNLKSYPQNQPPVVMSYNPQFKPKEGIAKSVHGSLDEEEGTASGPCPLVVHGVTGEQLHMKSIKSLKALAVKHLTSGGQVMAMGHAENLESIYNNPQLYPQIFPWLFPYGLGGIAQPNYYTKISELAHKQHLLMYHDKRFQLDEYFPIIAFNHEQNKGQHYRGVLAS</sequence>
<evidence type="ECO:0000259" key="1">
    <source>
        <dbReference type="Pfam" id="PF20209"/>
    </source>
</evidence>
<keyword evidence="3" id="KW-1185">Reference proteome</keyword>
<proteinExistence type="predicted"/>
<gene>
    <name evidence="2" type="ORF">GLOTRDRAFT_49318</name>
</gene>
<dbReference type="KEGG" id="gtr:GLOTRDRAFT_49318"/>
<dbReference type="AlphaFoldDB" id="S7PV06"/>
<dbReference type="eggNOG" id="KOG0987">
    <property type="taxonomic scope" value="Eukaryota"/>
</dbReference>
<dbReference type="HOGENOM" id="CLU_090397_0_0_1"/>
<protein>
    <recommendedName>
        <fullName evidence="1">DUF6570 domain-containing protein</fullName>
    </recommendedName>
</protein>
<organism evidence="2 3">
    <name type="scientific">Gloeophyllum trabeum (strain ATCC 11539 / FP-39264 / Madison 617)</name>
    <name type="common">Brown rot fungus</name>
    <dbReference type="NCBI Taxonomy" id="670483"/>
    <lineage>
        <taxon>Eukaryota</taxon>
        <taxon>Fungi</taxon>
        <taxon>Dikarya</taxon>
        <taxon>Basidiomycota</taxon>
        <taxon>Agaricomycotina</taxon>
        <taxon>Agaricomycetes</taxon>
        <taxon>Gloeophyllales</taxon>
        <taxon>Gloeophyllaceae</taxon>
        <taxon>Gloeophyllum</taxon>
    </lineage>
</organism>
<dbReference type="Proteomes" id="UP000030669">
    <property type="component" value="Unassembled WGS sequence"/>
</dbReference>
<dbReference type="STRING" id="670483.S7PV06"/>
<reference evidence="2 3" key="1">
    <citation type="journal article" date="2012" name="Science">
        <title>The Paleozoic origin of enzymatic lignin decomposition reconstructed from 31 fungal genomes.</title>
        <authorList>
            <person name="Floudas D."/>
            <person name="Binder M."/>
            <person name="Riley R."/>
            <person name="Barry K."/>
            <person name="Blanchette R.A."/>
            <person name="Henrissat B."/>
            <person name="Martinez A.T."/>
            <person name="Otillar R."/>
            <person name="Spatafora J.W."/>
            <person name="Yadav J.S."/>
            <person name="Aerts A."/>
            <person name="Benoit I."/>
            <person name="Boyd A."/>
            <person name="Carlson A."/>
            <person name="Copeland A."/>
            <person name="Coutinho P.M."/>
            <person name="de Vries R.P."/>
            <person name="Ferreira P."/>
            <person name="Findley K."/>
            <person name="Foster B."/>
            <person name="Gaskell J."/>
            <person name="Glotzer D."/>
            <person name="Gorecki P."/>
            <person name="Heitman J."/>
            <person name="Hesse C."/>
            <person name="Hori C."/>
            <person name="Igarashi K."/>
            <person name="Jurgens J.A."/>
            <person name="Kallen N."/>
            <person name="Kersten P."/>
            <person name="Kohler A."/>
            <person name="Kuees U."/>
            <person name="Kumar T.K.A."/>
            <person name="Kuo A."/>
            <person name="LaButti K."/>
            <person name="Larrondo L.F."/>
            <person name="Lindquist E."/>
            <person name="Ling A."/>
            <person name="Lombard V."/>
            <person name="Lucas S."/>
            <person name="Lundell T."/>
            <person name="Martin R."/>
            <person name="McLaughlin D.J."/>
            <person name="Morgenstern I."/>
            <person name="Morin E."/>
            <person name="Murat C."/>
            <person name="Nagy L.G."/>
            <person name="Nolan M."/>
            <person name="Ohm R.A."/>
            <person name="Patyshakuliyeva A."/>
            <person name="Rokas A."/>
            <person name="Ruiz-Duenas F.J."/>
            <person name="Sabat G."/>
            <person name="Salamov A."/>
            <person name="Samejima M."/>
            <person name="Schmutz J."/>
            <person name="Slot J.C."/>
            <person name="St John F."/>
            <person name="Stenlid J."/>
            <person name="Sun H."/>
            <person name="Sun S."/>
            <person name="Syed K."/>
            <person name="Tsang A."/>
            <person name="Wiebenga A."/>
            <person name="Young D."/>
            <person name="Pisabarro A."/>
            <person name="Eastwood D.C."/>
            <person name="Martin F."/>
            <person name="Cullen D."/>
            <person name="Grigoriev I.V."/>
            <person name="Hibbett D.S."/>
        </authorList>
    </citation>
    <scope>NUCLEOTIDE SEQUENCE [LARGE SCALE GENOMIC DNA]</scope>
    <source>
        <strain evidence="2 3">ATCC 11539</strain>
    </source>
</reference>
<dbReference type="OrthoDB" id="3221862at2759"/>